<evidence type="ECO:0000313" key="4">
    <source>
        <dbReference type="Proteomes" id="UP000292702"/>
    </source>
</evidence>
<dbReference type="SUPFAM" id="SSF56112">
    <property type="entry name" value="Protein kinase-like (PK-like)"/>
    <property type="match status" value="2"/>
</dbReference>
<reference evidence="3 4" key="1">
    <citation type="submission" date="2018-11" db="EMBL/GenBank/DDBJ databases">
        <title>Genome assembly of Steccherinum ochraceum LE-BIN_3174, the white-rot fungus of the Steccherinaceae family (The Residual Polyporoid clade, Polyporales, Basidiomycota).</title>
        <authorList>
            <person name="Fedorova T.V."/>
            <person name="Glazunova O.A."/>
            <person name="Landesman E.O."/>
            <person name="Moiseenko K.V."/>
            <person name="Psurtseva N.V."/>
            <person name="Savinova O.S."/>
            <person name="Shakhova N.V."/>
            <person name="Tyazhelova T.V."/>
            <person name="Vasina D.V."/>
        </authorList>
    </citation>
    <scope>NUCLEOTIDE SEQUENCE [LARGE SCALE GENOMIC DNA]</scope>
    <source>
        <strain evidence="3 4">LE-BIN_3174</strain>
    </source>
</reference>
<name>A0A4R0RAD6_9APHY</name>
<dbReference type="AlphaFoldDB" id="A0A4R0RAD6"/>
<dbReference type="InterPro" id="IPR000719">
    <property type="entry name" value="Prot_kinase_dom"/>
</dbReference>
<dbReference type="GO" id="GO:0005524">
    <property type="term" value="F:ATP binding"/>
    <property type="evidence" value="ECO:0007669"/>
    <property type="project" value="UniProtKB-KW"/>
</dbReference>
<dbReference type="PANTHER" id="PTHR44329">
    <property type="entry name" value="SERINE/THREONINE-PROTEIN KINASE TNNI3K-RELATED"/>
    <property type="match status" value="1"/>
</dbReference>
<dbReference type="Proteomes" id="UP000292702">
    <property type="component" value="Unassembled WGS sequence"/>
</dbReference>
<dbReference type="Gene3D" id="1.10.510.10">
    <property type="entry name" value="Transferase(Phosphotransferase) domain 1"/>
    <property type="match status" value="2"/>
</dbReference>
<dbReference type="InterPro" id="IPR051681">
    <property type="entry name" value="Ser/Thr_Kinases-Pseudokinases"/>
</dbReference>
<dbReference type="STRING" id="92696.A0A4R0RAD6"/>
<feature type="domain" description="Protein kinase" evidence="2">
    <location>
        <begin position="821"/>
        <end position="1025"/>
    </location>
</feature>
<gene>
    <name evidence="3" type="ORF">EIP91_005011</name>
</gene>
<dbReference type="EMBL" id="RWJN01000279">
    <property type="protein sequence ID" value="TCD63726.1"/>
    <property type="molecule type" value="Genomic_DNA"/>
</dbReference>
<dbReference type="GO" id="GO:0004674">
    <property type="term" value="F:protein serine/threonine kinase activity"/>
    <property type="evidence" value="ECO:0007669"/>
    <property type="project" value="TreeGrafter"/>
</dbReference>
<organism evidence="3 4">
    <name type="scientific">Steccherinum ochraceum</name>
    <dbReference type="NCBI Taxonomy" id="92696"/>
    <lineage>
        <taxon>Eukaryota</taxon>
        <taxon>Fungi</taxon>
        <taxon>Dikarya</taxon>
        <taxon>Basidiomycota</taxon>
        <taxon>Agaricomycotina</taxon>
        <taxon>Agaricomycetes</taxon>
        <taxon>Polyporales</taxon>
        <taxon>Steccherinaceae</taxon>
        <taxon>Steccherinum</taxon>
    </lineage>
</organism>
<evidence type="ECO:0000256" key="1">
    <source>
        <dbReference type="SAM" id="MobiDB-lite"/>
    </source>
</evidence>
<dbReference type="InterPro" id="IPR011009">
    <property type="entry name" value="Kinase-like_dom_sf"/>
</dbReference>
<dbReference type="PROSITE" id="PS50011">
    <property type="entry name" value="PROTEIN_KINASE_DOM"/>
    <property type="match status" value="2"/>
</dbReference>
<accession>A0A4R0RAD6</accession>
<evidence type="ECO:0000313" key="3">
    <source>
        <dbReference type="EMBL" id="TCD63726.1"/>
    </source>
</evidence>
<feature type="region of interest" description="Disordered" evidence="1">
    <location>
        <begin position="641"/>
        <end position="661"/>
    </location>
</feature>
<dbReference type="OrthoDB" id="1668230at2759"/>
<dbReference type="SMART" id="SM00220">
    <property type="entry name" value="S_TKc"/>
    <property type="match status" value="1"/>
</dbReference>
<dbReference type="InterPro" id="IPR001245">
    <property type="entry name" value="Ser-Thr/Tyr_kinase_cat_dom"/>
</dbReference>
<dbReference type="PROSITE" id="PS00108">
    <property type="entry name" value="PROTEIN_KINASE_ST"/>
    <property type="match status" value="1"/>
</dbReference>
<evidence type="ECO:0000259" key="2">
    <source>
        <dbReference type="PROSITE" id="PS50011"/>
    </source>
</evidence>
<proteinExistence type="predicted"/>
<dbReference type="InterPro" id="IPR008271">
    <property type="entry name" value="Ser/Thr_kinase_AS"/>
</dbReference>
<feature type="domain" description="Protein kinase" evidence="2">
    <location>
        <begin position="408"/>
        <end position="696"/>
    </location>
</feature>
<dbReference type="Pfam" id="PF07714">
    <property type="entry name" value="PK_Tyr_Ser-Thr"/>
    <property type="match status" value="2"/>
</dbReference>
<protein>
    <recommendedName>
        <fullName evidence="2">Protein kinase domain-containing protein</fullName>
    </recommendedName>
</protein>
<sequence length="1025" mass="114435">MAPAVARASNDSESARRYSSVIIKRLLATLAVTDSSPSGLYAGATLLQPGGRMKEIYAAISSITEELRVICDSLTPEWFKPIGSLPRMKEMWLELEKSIRDTLAQSLEVAKIIHVDVKDVLAEFEHCNSAISKATAAIYDGNVISNILECYRSSSLNAIKSVCSQIKKQVRAGINLVDELQRLTERASKFELLLLRADTTVTSEARKFSSGAASLSLPLLSITESWKYIIDTLESETLTSAFTLDGNDLAVRLISLVRLIPCFDAFKQPHLLSYDTCSTLELLLQATDSYLQILSTAQQYLVEVTAKTTALKNMQPGPLSDLFRDAFVLLPINTQLSERILHFSGTDSISDAASAVLEILQEVLDAHDSPAKTVHYHQARRLLVRSGSELDKMPSSYMATGVQLYPNNSVSTQQRHGYWATVLKARWNNGDVALKKFIRTHLRSGEDAQRPYSEFVHEVIIWRQLKHPNIQAFLAVTEEHTTAMFGGICVLSHWAENGDLHELIARDTMSSAELEVFRPRWIADIARGLGYLAQERIVHGDLKGRNVLIDSHMRARLTDFGITKLADSNVNTNGPDYAMSIYWAAPELRAQSRAQTRVKPTLRSDLYSFGVTCVEEPQIYNDFFPDSLQLSDEAMWLKMSRDDWPPEPVPDSDKPSTKSASMPSELWDLVQKCCQTAPENRPGPLSLVQQVEHFVVSGVLPGFAEDEGELSTRLQELWGRSEYTRFRAFVLDVYRLHCTRDHMKEIVGEVIAKRPDSINLGSERAVANLILGQVMDVLHEALGDETLESSPRRDSLNLLLSAAQYFQLLPSCFYLEDVRTERPVYSLPKGPLGSKVFQGRWNEKAVLIKVPRTSHADNVAHTGSLFRSIALWRVLKHENIHQILGVTVRDDPDARVPRVVFAMEVSGNLTGAFHTFAKALLDSRRPSWIWGIAQGLQFLHSLFIVHGNLRGETILVDEANNVQLSDYGVALPDVPYSTVEALPDTPRAANIAWEAPEMSYDSKAADFMTDVYIPVRHPLAEPPTP</sequence>
<keyword evidence="4" id="KW-1185">Reference proteome</keyword>
<comment type="caution">
    <text evidence="3">The sequence shown here is derived from an EMBL/GenBank/DDBJ whole genome shotgun (WGS) entry which is preliminary data.</text>
</comment>